<dbReference type="PANTHER" id="PTHR33490:SF6">
    <property type="entry name" value="SLL1049 PROTEIN"/>
    <property type="match status" value="1"/>
</dbReference>
<dbReference type="OrthoDB" id="9787782at2"/>
<dbReference type="SUPFAM" id="SSF54001">
    <property type="entry name" value="Cysteine proteinases"/>
    <property type="match status" value="1"/>
</dbReference>
<dbReference type="Proteomes" id="UP000233375">
    <property type="component" value="Unassembled WGS sequence"/>
</dbReference>
<evidence type="ECO:0000313" key="2">
    <source>
        <dbReference type="EMBL" id="PKG25100.1"/>
    </source>
</evidence>
<dbReference type="RefSeq" id="WP_101175587.1">
    <property type="nucleotide sequence ID" value="NZ_PISE01000007.1"/>
</dbReference>
<sequence length="288" mass="33150">MKYEVFQRSHYKYSLPVSKSINHCLFKPLSNNNQMLLEYDLMISPKANSYSHIDYWGNEVTTFYIWEPHNELLVETKSVLHVQYEKRNILLDEQMLHKMKLESFRQQFAEFLKPTDYTTLSEEMLKSVTSALGEEVNPYIFLQKLNEYIFNHFSYVPGATHVKTIASEVFEKKSGVCQDFSHVMLAICRHAGIPARYVSGYIYGGEDAAMRGDSQTHAWVEGYIPEYGWVGFDPTNNMVAMNQHIRVATGRDYGDITPLKGVYMGNGTQELSVSISVSRLKDNDKICC</sequence>
<dbReference type="InterPro" id="IPR002931">
    <property type="entry name" value="Transglutaminase-like"/>
</dbReference>
<protein>
    <submittedName>
        <fullName evidence="2">Transglutaminase family protein</fullName>
    </submittedName>
</protein>
<dbReference type="EMBL" id="PISE01000007">
    <property type="protein sequence ID" value="PKG25100.1"/>
    <property type="molecule type" value="Genomic_DNA"/>
</dbReference>
<evidence type="ECO:0000259" key="1">
    <source>
        <dbReference type="SMART" id="SM00460"/>
    </source>
</evidence>
<dbReference type="InterPro" id="IPR038765">
    <property type="entry name" value="Papain-like_cys_pep_sf"/>
</dbReference>
<proteinExistence type="predicted"/>
<comment type="caution">
    <text evidence="2">The sequence shown here is derived from an EMBL/GenBank/DDBJ whole genome shotgun (WGS) entry which is preliminary data.</text>
</comment>
<accession>A0A2N0Z6H4</accession>
<name>A0A2N0Z6H4_9BACI</name>
<dbReference type="PANTHER" id="PTHR33490">
    <property type="entry name" value="BLR5614 PROTEIN-RELATED"/>
    <property type="match status" value="1"/>
</dbReference>
<dbReference type="Pfam" id="PF01841">
    <property type="entry name" value="Transglut_core"/>
    <property type="match status" value="1"/>
</dbReference>
<dbReference type="Gene3D" id="3.10.620.30">
    <property type="match status" value="1"/>
</dbReference>
<dbReference type="InterPro" id="IPR013589">
    <property type="entry name" value="Bac_transglu_N"/>
</dbReference>
<gene>
    <name evidence="2" type="ORF">CWS01_03105</name>
</gene>
<feature type="domain" description="Transglutaminase-like" evidence="1">
    <location>
        <begin position="169"/>
        <end position="236"/>
    </location>
</feature>
<organism evidence="2 3">
    <name type="scientific">Niallia nealsonii</name>
    <dbReference type="NCBI Taxonomy" id="115979"/>
    <lineage>
        <taxon>Bacteria</taxon>
        <taxon>Bacillati</taxon>
        <taxon>Bacillota</taxon>
        <taxon>Bacilli</taxon>
        <taxon>Bacillales</taxon>
        <taxon>Bacillaceae</taxon>
        <taxon>Niallia</taxon>
    </lineage>
</organism>
<dbReference type="AlphaFoldDB" id="A0A2N0Z6H4"/>
<evidence type="ECO:0000313" key="3">
    <source>
        <dbReference type="Proteomes" id="UP000233375"/>
    </source>
</evidence>
<dbReference type="Pfam" id="PF08379">
    <property type="entry name" value="Bact_transglu_N"/>
    <property type="match status" value="1"/>
</dbReference>
<reference evidence="2 3" key="1">
    <citation type="journal article" date="2003" name="Int. J. Syst. Evol. Microbiol.">
        <title>Bacillus nealsonii sp. nov., isolated from a spacecraft-assembly facility, whose spores are gamma-radiation resistant.</title>
        <authorList>
            <person name="Venkateswaran K."/>
            <person name="Kempf M."/>
            <person name="Chen F."/>
            <person name="Satomi M."/>
            <person name="Nicholson W."/>
            <person name="Kern R."/>
        </authorList>
    </citation>
    <scope>NUCLEOTIDE SEQUENCE [LARGE SCALE GENOMIC DNA]</scope>
    <source>
        <strain evidence="2 3">FO-92</strain>
    </source>
</reference>
<keyword evidence="3" id="KW-1185">Reference proteome</keyword>
<dbReference type="SMART" id="SM00460">
    <property type="entry name" value="TGc"/>
    <property type="match status" value="1"/>
</dbReference>